<organism evidence="1 2">
    <name type="scientific">Alteraurantiacibacter aquimixticola</name>
    <dbReference type="NCBI Taxonomy" id="2489173"/>
    <lineage>
        <taxon>Bacteria</taxon>
        <taxon>Pseudomonadati</taxon>
        <taxon>Pseudomonadota</taxon>
        <taxon>Alphaproteobacteria</taxon>
        <taxon>Sphingomonadales</taxon>
        <taxon>Erythrobacteraceae</taxon>
        <taxon>Alteraurantiacibacter</taxon>
    </lineage>
</organism>
<dbReference type="OrthoDB" id="7427882at2"/>
<dbReference type="Proteomes" id="UP000309389">
    <property type="component" value="Unassembled WGS sequence"/>
</dbReference>
<comment type="caution">
    <text evidence="1">The sequence shown here is derived from an EMBL/GenBank/DDBJ whole genome shotgun (WGS) entry which is preliminary data.</text>
</comment>
<keyword evidence="2" id="KW-1185">Reference proteome</keyword>
<dbReference type="RefSeq" id="WP_136692708.1">
    <property type="nucleotide sequence ID" value="NZ_SSHH01000001.1"/>
</dbReference>
<evidence type="ECO:0000313" key="1">
    <source>
        <dbReference type="EMBL" id="TIX51921.1"/>
    </source>
</evidence>
<sequence>MAGMKAYASPEEWFADAEDWQKPLIDKFRAAILDAAPFEMAIRHGNLFFLHNGQCILIRHDPECVILGFFRGKRLRDLEPRLKASGKYELANIVFREGSQDLPERLGELARKAADLNAQLGDPRDLSNY</sequence>
<name>A0A4T3F510_9SPHN</name>
<protein>
    <submittedName>
        <fullName evidence="1">DUF1801 domain-containing protein</fullName>
    </submittedName>
</protein>
<dbReference type="SUPFAM" id="SSF159888">
    <property type="entry name" value="YdhG-like"/>
    <property type="match status" value="1"/>
</dbReference>
<accession>A0A4T3F510</accession>
<evidence type="ECO:0000313" key="2">
    <source>
        <dbReference type="Proteomes" id="UP000309389"/>
    </source>
</evidence>
<gene>
    <name evidence="1" type="ORF">E5222_05645</name>
</gene>
<reference evidence="1 2" key="1">
    <citation type="submission" date="2019-04" db="EMBL/GenBank/DDBJ databases">
        <title>Altererythrobacter aquimixticola sp. nov., isolated from sediment of junction between the ocean and a freshwater spring.</title>
        <authorList>
            <person name="Yoon J.-H."/>
        </authorList>
    </citation>
    <scope>NUCLEOTIDE SEQUENCE [LARGE SCALE GENOMIC DNA]</scope>
    <source>
        <strain evidence="1 2">SSKS-13</strain>
    </source>
</reference>
<proteinExistence type="predicted"/>
<dbReference type="EMBL" id="SSHH01000001">
    <property type="protein sequence ID" value="TIX51921.1"/>
    <property type="molecule type" value="Genomic_DNA"/>
</dbReference>
<dbReference type="AlphaFoldDB" id="A0A4T3F510"/>